<keyword evidence="3" id="KW-1185">Reference proteome</keyword>
<evidence type="ECO:0000259" key="1">
    <source>
        <dbReference type="Pfam" id="PF13460"/>
    </source>
</evidence>
<dbReference type="PANTHER" id="PTHR43162">
    <property type="match status" value="1"/>
</dbReference>
<evidence type="ECO:0000313" key="2">
    <source>
        <dbReference type="EMBL" id="GAA4773553.1"/>
    </source>
</evidence>
<reference evidence="3" key="1">
    <citation type="journal article" date="2019" name="Int. J. Syst. Evol. Microbiol.">
        <title>The Global Catalogue of Microorganisms (GCM) 10K type strain sequencing project: providing services to taxonomists for standard genome sequencing and annotation.</title>
        <authorList>
            <consortium name="The Broad Institute Genomics Platform"/>
            <consortium name="The Broad Institute Genome Sequencing Center for Infectious Disease"/>
            <person name="Wu L."/>
            <person name="Ma J."/>
        </authorList>
    </citation>
    <scope>NUCLEOTIDE SEQUENCE [LARGE SCALE GENOMIC DNA]</scope>
    <source>
        <strain evidence="3">JCM 17979</strain>
    </source>
</reference>
<dbReference type="InterPro" id="IPR036291">
    <property type="entry name" value="NAD(P)-bd_dom_sf"/>
</dbReference>
<feature type="domain" description="NAD(P)-binding" evidence="1">
    <location>
        <begin position="8"/>
        <end position="177"/>
    </location>
</feature>
<gene>
    <name evidence="2" type="ORF">GCM10023200_02460</name>
</gene>
<accession>A0ABP9A731</accession>
<dbReference type="Gene3D" id="3.90.25.10">
    <property type="entry name" value="UDP-galactose 4-epimerase, domain 1"/>
    <property type="match status" value="1"/>
</dbReference>
<organism evidence="2 3">
    <name type="scientific">Actinomycetospora chlora</name>
    <dbReference type="NCBI Taxonomy" id="663608"/>
    <lineage>
        <taxon>Bacteria</taxon>
        <taxon>Bacillati</taxon>
        <taxon>Actinomycetota</taxon>
        <taxon>Actinomycetes</taxon>
        <taxon>Pseudonocardiales</taxon>
        <taxon>Pseudonocardiaceae</taxon>
        <taxon>Actinomycetospora</taxon>
    </lineage>
</organism>
<dbReference type="PANTHER" id="PTHR43162:SF1">
    <property type="entry name" value="PRESTALK A DIFFERENTIATION PROTEIN A"/>
    <property type="match status" value="1"/>
</dbReference>
<dbReference type="InterPro" id="IPR051604">
    <property type="entry name" value="Ergot_Alk_Oxidoreductase"/>
</dbReference>
<dbReference type="SUPFAM" id="SSF51735">
    <property type="entry name" value="NAD(P)-binding Rossmann-fold domains"/>
    <property type="match status" value="1"/>
</dbReference>
<dbReference type="Proteomes" id="UP001500928">
    <property type="component" value="Unassembled WGS sequence"/>
</dbReference>
<dbReference type="InterPro" id="IPR016040">
    <property type="entry name" value="NAD(P)-bd_dom"/>
</dbReference>
<evidence type="ECO:0000313" key="3">
    <source>
        <dbReference type="Proteomes" id="UP001500928"/>
    </source>
</evidence>
<dbReference type="RefSeq" id="WP_345410506.1">
    <property type="nucleotide sequence ID" value="NZ_BAABHO010000002.1"/>
</dbReference>
<dbReference type="Pfam" id="PF13460">
    <property type="entry name" value="NAD_binding_10"/>
    <property type="match status" value="1"/>
</dbReference>
<comment type="caution">
    <text evidence="2">The sequence shown here is derived from an EMBL/GenBank/DDBJ whole genome shotgun (WGS) entry which is preliminary data.</text>
</comment>
<proteinExistence type="predicted"/>
<name>A0ABP9A731_9PSEU</name>
<dbReference type="Gene3D" id="3.40.50.720">
    <property type="entry name" value="NAD(P)-binding Rossmann-like Domain"/>
    <property type="match status" value="1"/>
</dbReference>
<dbReference type="EMBL" id="BAABHO010000002">
    <property type="protein sequence ID" value="GAA4773553.1"/>
    <property type="molecule type" value="Genomic_DNA"/>
</dbReference>
<sequence>MSGVLVTGGTGKTGGALADLLRRRDVVVRVGSRHPASGGPDAVRFDWDDATTYAPALHGTDRVYLVPPPSAIDPLPVVGPFLAEAERAGVRRVVLLGSAVEFPDAPGRLELEDEVRRRPGGVVLRPSGFMQNFLRPHPTALSIRDRGEIRTSAGSGRLGWIDVRDVAAAAAAVLGDPAREVDGDQVLTGPEALSYADAAEVIAAGTGRPVRVVDVDVDEVAAHFRELGVPASFADTLAGAEIGVGKGDADRVTTAVADLTGHPPRSFADFVREHVDEWAAPAT</sequence>
<protein>
    <submittedName>
        <fullName evidence="2">NAD(P)H-binding protein</fullName>
    </submittedName>
</protein>